<evidence type="ECO:0000259" key="1">
    <source>
        <dbReference type="PROSITE" id="PS51918"/>
    </source>
</evidence>
<dbReference type="PROSITE" id="PS51918">
    <property type="entry name" value="RADICAL_SAM"/>
    <property type="match status" value="1"/>
</dbReference>
<reference evidence="2" key="1">
    <citation type="journal article" date="2014" name="Front. Microbiol.">
        <title>High frequency of phylogenetically diverse reductive dehalogenase-homologous genes in deep subseafloor sedimentary metagenomes.</title>
        <authorList>
            <person name="Kawai M."/>
            <person name="Futagami T."/>
            <person name="Toyoda A."/>
            <person name="Takaki Y."/>
            <person name="Nishi S."/>
            <person name="Hori S."/>
            <person name="Arai W."/>
            <person name="Tsubouchi T."/>
            <person name="Morono Y."/>
            <person name="Uchiyama I."/>
            <person name="Ito T."/>
            <person name="Fujiyama A."/>
            <person name="Inagaki F."/>
            <person name="Takami H."/>
        </authorList>
    </citation>
    <scope>NUCLEOTIDE SEQUENCE</scope>
    <source>
        <strain evidence="2">Expedition CK06-06</strain>
    </source>
</reference>
<gene>
    <name evidence="2" type="ORF">S12H4_02469</name>
</gene>
<dbReference type="PANTHER" id="PTHR42731">
    <property type="entry name" value="SLL1084 PROTEIN"/>
    <property type="match status" value="1"/>
</dbReference>
<dbReference type="GO" id="GO:0051536">
    <property type="term" value="F:iron-sulfur cluster binding"/>
    <property type="evidence" value="ECO:0007669"/>
    <property type="project" value="InterPro"/>
</dbReference>
<dbReference type="InterPro" id="IPR045784">
    <property type="entry name" value="Radical_SAM_N2"/>
</dbReference>
<proteinExistence type="predicted"/>
<dbReference type="SFLD" id="SFLDG01082">
    <property type="entry name" value="B12-binding_domain_containing"/>
    <property type="match status" value="1"/>
</dbReference>
<dbReference type="Pfam" id="PF19864">
    <property type="entry name" value="Radical_SAM_N2"/>
    <property type="match status" value="1"/>
</dbReference>
<dbReference type="SFLD" id="SFLDS00029">
    <property type="entry name" value="Radical_SAM"/>
    <property type="match status" value="1"/>
</dbReference>
<name>X1RIC7_9ZZZZ</name>
<comment type="caution">
    <text evidence="2">The sequence shown here is derived from an EMBL/GenBank/DDBJ whole genome shotgun (WGS) entry which is preliminary data.</text>
</comment>
<feature type="non-terminal residue" evidence="2">
    <location>
        <position position="510"/>
    </location>
</feature>
<dbReference type="PANTHER" id="PTHR42731:SF1">
    <property type="entry name" value="RADICAL SAM DOMAIN PROTEIN"/>
    <property type="match status" value="1"/>
</dbReference>
<dbReference type="NCBIfam" id="TIGR03960">
    <property type="entry name" value="rSAM_fuse_unch"/>
    <property type="match status" value="1"/>
</dbReference>
<dbReference type="Gene3D" id="3.80.30.20">
    <property type="entry name" value="tm_1862 like domain"/>
    <property type="match status" value="1"/>
</dbReference>
<accession>X1RIC7</accession>
<dbReference type="SUPFAM" id="SSF102114">
    <property type="entry name" value="Radical SAM enzymes"/>
    <property type="match status" value="1"/>
</dbReference>
<dbReference type="GO" id="GO:0003824">
    <property type="term" value="F:catalytic activity"/>
    <property type="evidence" value="ECO:0007669"/>
    <property type="project" value="InterPro"/>
</dbReference>
<dbReference type="Pfam" id="PF04055">
    <property type="entry name" value="Radical_SAM"/>
    <property type="match status" value="1"/>
</dbReference>
<dbReference type="InterPro" id="IPR006638">
    <property type="entry name" value="Elp3/MiaA/NifB-like_rSAM"/>
</dbReference>
<dbReference type="SMART" id="SM00729">
    <property type="entry name" value="Elp3"/>
    <property type="match status" value="1"/>
</dbReference>
<protein>
    <recommendedName>
        <fullName evidence="1">Radical SAM core domain-containing protein</fullName>
    </recommendedName>
</protein>
<dbReference type="CDD" id="cd01335">
    <property type="entry name" value="Radical_SAM"/>
    <property type="match status" value="1"/>
</dbReference>
<dbReference type="InterPro" id="IPR007197">
    <property type="entry name" value="rSAM"/>
</dbReference>
<feature type="domain" description="Radical SAM core" evidence="1">
    <location>
        <begin position="252"/>
        <end position="488"/>
    </location>
</feature>
<dbReference type="InterPro" id="IPR023862">
    <property type="entry name" value="CHP03960_rSAM"/>
</dbReference>
<organism evidence="2">
    <name type="scientific">marine sediment metagenome</name>
    <dbReference type="NCBI Taxonomy" id="412755"/>
    <lineage>
        <taxon>unclassified sequences</taxon>
        <taxon>metagenomes</taxon>
        <taxon>ecological metagenomes</taxon>
    </lineage>
</organism>
<dbReference type="Gene3D" id="3.40.50.280">
    <property type="entry name" value="Cobalamin-binding domain"/>
    <property type="match status" value="1"/>
</dbReference>
<dbReference type="EMBL" id="BARW01000609">
    <property type="protein sequence ID" value="GAI66736.1"/>
    <property type="molecule type" value="Genomic_DNA"/>
</dbReference>
<dbReference type="InterPro" id="IPR058240">
    <property type="entry name" value="rSAM_sf"/>
</dbReference>
<dbReference type="AlphaFoldDB" id="X1RIC7"/>
<sequence>MTYLNNILHQVTKPARYTGGEWNSILKDWDKTFIRIALSYPDLYEIGMSNMALPILYELLNSQPDVLAERVYAPWVDMEAVMRTEGIPLFSLESKRPLKDFDIIGFSLGYELTYTNVLNMLNLAQIPVLASERNGSHPVVIAGGSCTLNPEPMADFIDFFVIGDGEEVLLELLDSFRDWKRNGKGAPKKELFYQVATIPGIYVPSLYQVEYQADGSFKSITPTVAQAKPTIQRRIVTKLPPPVTKPVVPYIEVVHDRGAIEIQRGCSRGCRFCQAGTIYRPVRERPQSEVVQAVGELITNCGYNEVSLVSLSTSDYAGIDELVANLSHRYHNLSLSLPSLRIDSFSVRLMEALPSRRKTGLTFAPEAGSERLRRSINKNTPEDELLKTAAAAFDRGWIGLKLYFMLGLPTETIDDIEDIIQLVDKLRSLGRKAKGKRPRLRISLPTFVPKPHTPFQWVAQAEEEQLNSKCELLNRGLHRKGVRPSWPDPKASLLEAVLSRGDRQLGKVIH</sequence>
<evidence type="ECO:0000313" key="2">
    <source>
        <dbReference type="EMBL" id="GAI66736.1"/>
    </source>
</evidence>
<dbReference type="InterPro" id="IPR023404">
    <property type="entry name" value="rSAM_horseshoe"/>
</dbReference>